<name>A0ABD1HQG8_SALDI</name>
<keyword evidence="1" id="KW-0812">Transmembrane</keyword>
<accession>A0ABD1HQG8</accession>
<dbReference type="InterPro" id="IPR007877">
    <property type="entry name" value="DUF707"/>
</dbReference>
<evidence type="ECO:0000313" key="3">
    <source>
        <dbReference type="Proteomes" id="UP001567538"/>
    </source>
</evidence>
<reference evidence="2 3" key="1">
    <citation type="submission" date="2024-06" db="EMBL/GenBank/DDBJ databases">
        <title>A chromosome level genome sequence of Diviner's sage (Salvia divinorum).</title>
        <authorList>
            <person name="Ford S.A."/>
            <person name="Ro D.-K."/>
            <person name="Ness R.W."/>
            <person name="Phillips M.A."/>
        </authorList>
    </citation>
    <scope>NUCLEOTIDE SEQUENCE [LARGE SCALE GENOMIC DNA]</scope>
    <source>
        <strain evidence="2">SAF-2024a</strain>
        <tissue evidence="2">Leaf</tissue>
    </source>
</reference>
<keyword evidence="1" id="KW-0472">Membrane</keyword>
<sequence length="386" mass="43861">MATHKMIEPKRKKSFVCSWVPSLIFLSAVFFIGSALLLTDYKESFLGCSLHPTEVTKSKICEKECIRDGTETLPRGIVTRTSDLEMRPLWGPPKKKKSKSPTNLLAIAVGIKQNKNVNEIVQKFQLTDFAIMLFHYDGNVDGWRDLEWSDSVVHVSAVNQTKWWFAKRFLHPDIVAAYDYIFLWDEDLGVEHFHVGRYLSIIKEEGLQISQPAIDADTSEVHYTLTARKTNSTLHRRAVNLHGPGHKCFENSMDPPCAGFVEMMAPVFSRESWRCAWHMIQNDLVHAWGLDFMLGYCAQGNRTKNIGVVDSEYLIHSGIPTLGGSADGKTNAEIDRLASMTTEMDDSDGRTSVRIASYIELNKFKNRWGKAVREDECWVDPFHQPS</sequence>
<protein>
    <submittedName>
        <fullName evidence="2">Uncharacterized protein</fullName>
    </submittedName>
</protein>
<dbReference type="PANTHER" id="PTHR31210">
    <property type="entry name" value="OS06G0731900 PROTEIN"/>
    <property type="match status" value="1"/>
</dbReference>
<keyword evidence="1" id="KW-1133">Transmembrane helix</keyword>
<dbReference type="Pfam" id="PF05212">
    <property type="entry name" value="DUF707"/>
    <property type="match status" value="1"/>
</dbReference>
<dbReference type="EMBL" id="JBEAFC010000004">
    <property type="protein sequence ID" value="KAL1558709.1"/>
    <property type="molecule type" value="Genomic_DNA"/>
</dbReference>
<keyword evidence="3" id="KW-1185">Reference proteome</keyword>
<dbReference type="AlphaFoldDB" id="A0ABD1HQG8"/>
<comment type="caution">
    <text evidence="2">The sequence shown here is derived from an EMBL/GenBank/DDBJ whole genome shotgun (WGS) entry which is preliminary data.</text>
</comment>
<dbReference type="Proteomes" id="UP001567538">
    <property type="component" value="Unassembled WGS sequence"/>
</dbReference>
<organism evidence="2 3">
    <name type="scientific">Salvia divinorum</name>
    <name type="common">Maria pastora</name>
    <name type="synonym">Diviner's sage</name>
    <dbReference type="NCBI Taxonomy" id="28513"/>
    <lineage>
        <taxon>Eukaryota</taxon>
        <taxon>Viridiplantae</taxon>
        <taxon>Streptophyta</taxon>
        <taxon>Embryophyta</taxon>
        <taxon>Tracheophyta</taxon>
        <taxon>Spermatophyta</taxon>
        <taxon>Magnoliopsida</taxon>
        <taxon>eudicotyledons</taxon>
        <taxon>Gunneridae</taxon>
        <taxon>Pentapetalae</taxon>
        <taxon>asterids</taxon>
        <taxon>lamiids</taxon>
        <taxon>Lamiales</taxon>
        <taxon>Lamiaceae</taxon>
        <taxon>Nepetoideae</taxon>
        <taxon>Mentheae</taxon>
        <taxon>Salviinae</taxon>
        <taxon>Salvia</taxon>
        <taxon>Salvia subgen. Calosphace</taxon>
    </lineage>
</organism>
<evidence type="ECO:0000256" key="1">
    <source>
        <dbReference type="SAM" id="Phobius"/>
    </source>
</evidence>
<feature type="transmembrane region" description="Helical" evidence="1">
    <location>
        <begin position="15"/>
        <end position="38"/>
    </location>
</feature>
<dbReference type="PANTHER" id="PTHR31210:SF8">
    <property type="entry name" value="DUF707 DOMAIN-CONTAINING PROTEIN"/>
    <property type="match status" value="1"/>
</dbReference>
<proteinExistence type="predicted"/>
<gene>
    <name evidence="2" type="ORF">AAHA92_09141</name>
</gene>
<evidence type="ECO:0000313" key="2">
    <source>
        <dbReference type="EMBL" id="KAL1558709.1"/>
    </source>
</evidence>